<evidence type="ECO:0000259" key="4">
    <source>
        <dbReference type="PROSITE" id="PS51272"/>
    </source>
</evidence>
<dbReference type="GO" id="GO:0016020">
    <property type="term" value="C:membrane"/>
    <property type="evidence" value="ECO:0007669"/>
    <property type="project" value="InterPro"/>
</dbReference>
<dbReference type="InterPro" id="IPR001119">
    <property type="entry name" value="SLH_dom"/>
</dbReference>
<keyword evidence="3" id="KW-0175">Coiled coil</keyword>
<proteinExistence type="inferred from homology"/>
<dbReference type="PANTHER" id="PTHR43308:SF1">
    <property type="entry name" value="OUTER MEMBRANE PROTEIN ALPHA"/>
    <property type="match status" value="1"/>
</dbReference>
<evidence type="ECO:0000313" key="6">
    <source>
        <dbReference type="Proteomes" id="UP000236527"/>
    </source>
</evidence>
<evidence type="ECO:0000256" key="3">
    <source>
        <dbReference type="SAM" id="Coils"/>
    </source>
</evidence>
<dbReference type="InterPro" id="IPR051465">
    <property type="entry name" value="Cell_Envelope_Struct_Comp"/>
</dbReference>
<dbReference type="InterPro" id="IPR007049">
    <property type="entry name" value="Carb-sel_porin_OprB"/>
</dbReference>
<dbReference type="InterPro" id="IPR047684">
    <property type="entry name" value="Por_som-like"/>
</dbReference>
<feature type="coiled-coil region" evidence="3">
    <location>
        <begin position="138"/>
        <end position="172"/>
    </location>
</feature>
<dbReference type="Pfam" id="PF04966">
    <property type="entry name" value="OprB"/>
    <property type="match status" value="1"/>
</dbReference>
<name>A0A2H6LPT5_9NOSO</name>
<evidence type="ECO:0000256" key="1">
    <source>
        <dbReference type="ARBA" id="ARBA00008769"/>
    </source>
</evidence>
<dbReference type="EMBL" id="BDGE01000101">
    <property type="protein sequence ID" value="GBE95230.1"/>
    <property type="molecule type" value="Genomic_DNA"/>
</dbReference>
<dbReference type="NCBIfam" id="NF033921">
    <property type="entry name" value="por_somb"/>
    <property type="match status" value="1"/>
</dbReference>
<dbReference type="GO" id="GO:0015288">
    <property type="term" value="F:porin activity"/>
    <property type="evidence" value="ECO:0007669"/>
    <property type="project" value="InterPro"/>
</dbReference>
<dbReference type="PROSITE" id="PS51272">
    <property type="entry name" value="SLH"/>
    <property type="match status" value="1"/>
</dbReference>
<accession>A0A2H6LPT5</accession>
<reference evidence="6" key="1">
    <citation type="journal article" date="2018" name="Genome Announc.">
        <title>Draft Genome Sequence of the Nitrogen-Fixing and Hormogonia-Inducing Cyanobacterium Nostoc cycadae Strain WK-1, Isolated from the Coralloid Roots of Cycas revoluta.</title>
        <authorList>
            <person name="Kanesaki Y."/>
            <person name="Hirose M."/>
            <person name="Hirose Y."/>
            <person name="Fujisawa T."/>
            <person name="Nakamura Y."/>
            <person name="Watanabe S."/>
            <person name="Matsunaga S."/>
            <person name="Uchida H."/>
            <person name="Murakami A."/>
        </authorList>
    </citation>
    <scope>NUCLEOTIDE SEQUENCE [LARGE SCALE GENOMIC DNA]</scope>
    <source>
        <strain evidence="6">WK-1</strain>
    </source>
</reference>
<comment type="caution">
    <text evidence="5">The sequence shown here is derived from an EMBL/GenBank/DDBJ whole genome shotgun (WGS) entry which is preliminary data.</text>
</comment>
<keyword evidence="2" id="KW-0732">Signal</keyword>
<sequence>MHKQLHYLLAIPAAFSSIISISSNTLASEISTTSDEKNQPLVIVSPAKTLENLHQERTMAQVTSVSQLSDVQPTDWAFQALQSLVERYGCIAGYPNSTYRGNRALTRYEFAAGLNACLDRVNELLLTAVVDLVTKEDLAKLQKLQEEFTAELATLRGRVDALEARTSELEANQFSTTTKLSGTAIFAPISFFAGDRADGSNLDRGTSFGDRIRLDFNTSFTGKDLLRTRLQATNLDALSASTLTPEGDLRFVDNENFGSGNNNEVAIDALLYSFPLGEKTTVILEANAGAADDFTNTVNPFFDGDGDFGALSNFGTRNPIYYPVAGAGIGLRHQFNDALELSLGYLASSPNDPTSGNGLFNGAYGAMGQLTVQPTKGLTLGFTYVNSYNADLTAGSNRANLRTALASNTALTDVLGEGLNLPISSNSYGFQASFQLSPKFAIGGWVGYTNTRTLAAVDTNNGTIPRGELDIWNYAVTLAFPDLGKEGSVGGIIVGMEPKVTGASSGLRNTIGRDSDTSLHIEGFYQYKLSDNISITPGVIWLTAPDHNNDNDDIVIGTIRTTFTF</sequence>
<dbReference type="AlphaFoldDB" id="A0A2H6LPT5"/>
<feature type="signal peptide" evidence="2">
    <location>
        <begin position="1"/>
        <end position="27"/>
    </location>
</feature>
<dbReference type="InterPro" id="IPR038673">
    <property type="entry name" value="OprB_sf"/>
</dbReference>
<dbReference type="Proteomes" id="UP000236527">
    <property type="component" value="Unassembled WGS sequence"/>
</dbReference>
<organism evidence="5 6">
    <name type="scientific">Nostoc cycadae WK-1</name>
    <dbReference type="NCBI Taxonomy" id="1861711"/>
    <lineage>
        <taxon>Bacteria</taxon>
        <taxon>Bacillati</taxon>
        <taxon>Cyanobacteriota</taxon>
        <taxon>Cyanophyceae</taxon>
        <taxon>Nostocales</taxon>
        <taxon>Nostocaceae</taxon>
        <taxon>Nostoc</taxon>
    </lineage>
</organism>
<feature type="chain" id="PRO_5013988825" evidence="2">
    <location>
        <begin position="28"/>
        <end position="565"/>
    </location>
</feature>
<dbReference type="PANTHER" id="PTHR43308">
    <property type="entry name" value="OUTER MEMBRANE PROTEIN ALPHA-RELATED"/>
    <property type="match status" value="1"/>
</dbReference>
<dbReference type="Pfam" id="PF00395">
    <property type="entry name" value="SLH"/>
    <property type="match status" value="1"/>
</dbReference>
<keyword evidence="6" id="KW-1185">Reference proteome</keyword>
<comment type="similarity">
    <text evidence="1 2">Belongs to the OprB family.</text>
</comment>
<gene>
    <name evidence="5" type="ORF">NCWK1_5015</name>
</gene>
<feature type="domain" description="SLH" evidence="4">
    <location>
        <begin position="64"/>
        <end position="128"/>
    </location>
</feature>
<dbReference type="RefSeq" id="WP_103126709.1">
    <property type="nucleotide sequence ID" value="NZ_DF978445.1"/>
</dbReference>
<evidence type="ECO:0000256" key="2">
    <source>
        <dbReference type="RuleBase" id="RU363072"/>
    </source>
</evidence>
<evidence type="ECO:0000313" key="5">
    <source>
        <dbReference type="EMBL" id="GBE95230.1"/>
    </source>
</evidence>
<dbReference type="GO" id="GO:0008643">
    <property type="term" value="P:carbohydrate transport"/>
    <property type="evidence" value="ECO:0007669"/>
    <property type="project" value="InterPro"/>
</dbReference>
<dbReference type="Gene3D" id="2.40.160.180">
    <property type="entry name" value="Carbohydrate-selective porin OprB"/>
    <property type="match status" value="1"/>
</dbReference>
<protein>
    <submittedName>
        <fullName evidence="5">Cyanobacterial porin</fullName>
    </submittedName>
</protein>